<accession>A0A1B0GNU8</accession>
<dbReference type="PANTHER" id="PTHR12433:SF11">
    <property type="entry name" value="MEDIATOR OF RNA POLYMERASE II TRANSCRIPTION SUBUNIT 25"/>
    <property type="match status" value="1"/>
</dbReference>
<feature type="compositionally biased region" description="Polar residues" evidence="1">
    <location>
        <begin position="147"/>
        <end position="165"/>
    </location>
</feature>
<dbReference type="InterPro" id="IPR038196">
    <property type="entry name" value="Med25_PTOV_sf"/>
</dbReference>
<dbReference type="Gene3D" id="2.40.290.30">
    <property type="entry name" value="Mediator complex subunit 25, ACID domain"/>
    <property type="match status" value="1"/>
</dbReference>
<feature type="compositionally biased region" description="Low complexity" evidence="1">
    <location>
        <begin position="126"/>
        <end position="146"/>
    </location>
</feature>
<evidence type="ECO:0000256" key="1">
    <source>
        <dbReference type="SAM" id="MobiDB-lite"/>
    </source>
</evidence>
<feature type="compositionally biased region" description="Low complexity" evidence="1">
    <location>
        <begin position="173"/>
        <end position="198"/>
    </location>
</feature>
<protein>
    <recommendedName>
        <fullName evidence="2">Mediator complex subunit Med25 PTOV domain-containing protein</fullName>
    </recommendedName>
</protein>
<dbReference type="Pfam" id="PF11232">
    <property type="entry name" value="Med25"/>
    <property type="match status" value="1"/>
</dbReference>
<dbReference type="VEuPathDB" id="VectorBase:PPAPM1_009287"/>
<feature type="region of interest" description="Disordered" evidence="1">
    <location>
        <begin position="1"/>
        <end position="22"/>
    </location>
</feature>
<name>A0A1B0GNU8_PHLPP</name>
<dbReference type="InterPro" id="IPR021394">
    <property type="entry name" value="Med25_PTOV"/>
</dbReference>
<dbReference type="EnsemblMetazoa" id="PPAI005084-RA">
    <property type="protein sequence ID" value="PPAI005084-PA"/>
    <property type="gene ID" value="PPAI005084"/>
</dbReference>
<evidence type="ECO:0000313" key="4">
    <source>
        <dbReference type="Proteomes" id="UP000092462"/>
    </source>
</evidence>
<dbReference type="PANTHER" id="PTHR12433">
    <property type="entry name" value="MEDIATOR OF RNA POLYMERASE II TRANSCRIPTION SUBUNIT 25"/>
    <property type="match status" value="1"/>
</dbReference>
<keyword evidence="4" id="KW-1185">Reference proteome</keyword>
<evidence type="ECO:0000259" key="2">
    <source>
        <dbReference type="Pfam" id="PF11232"/>
    </source>
</evidence>
<dbReference type="EMBL" id="AJVK01029812">
    <property type="status" value="NOT_ANNOTATED_CDS"/>
    <property type="molecule type" value="Genomic_DNA"/>
</dbReference>
<dbReference type="Proteomes" id="UP000092462">
    <property type="component" value="Unassembled WGS sequence"/>
</dbReference>
<dbReference type="AlphaFoldDB" id="A0A1B0GNU8"/>
<organism evidence="3 4">
    <name type="scientific">Phlebotomus papatasi</name>
    <name type="common">Sandfly</name>
    <dbReference type="NCBI Taxonomy" id="29031"/>
    <lineage>
        <taxon>Eukaryota</taxon>
        <taxon>Metazoa</taxon>
        <taxon>Ecdysozoa</taxon>
        <taxon>Arthropoda</taxon>
        <taxon>Hexapoda</taxon>
        <taxon>Insecta</taxon>
        <taxon>Pterygota</taxon>
        <taxon>Neoptera</taxon>
        <taxon>Endopterygota</taxon>
        <taxon>Diptera</taxon>
        <taxon>Nematocera</taxon>
        <taxon>Psychodoidea</taxon>
        <taxon>Psychodidae</taxon>
        <taxon>Phlebotomus</taxon>
        <taxon>Phlebotomus</taxon>
    </lineage>
</organism>
<reference evidence="3" key="1">
    <citation type="submission" date="2022-08" db="UniProtKB">
        <authorList>
            <consortium name="EnsemblMetazoa"/>
        </authorList>
    </citation>
    <scope>IDENTIFICATION</scope>
    <source>
        <strain evidence="3">Israel</strain>
    </source>
</reference>
<feature type="region of interest" description="Disordered" evidence="1">
    <location>
        <begin position="121"/>
        <end position="205"/>
    </location>
</feature>
<feature type="domain" description="Mediator complex subunit Med25 PTOV" evidence="2">
    <location>
        <begin position="24"/>
        <end position="119"/>
    </location>
</feature>
<dbReference type="VEuPathDB" id="VectorBase:PPAI005084"/>
<evidence type="ECO:0000313" key="3">
    <source>
        <dbReference type="EnsemblMetazoa" id="PPAI005084-PA"/>
    </source>
</evidence>
<dbReference type="GO" id="GO:0016592">
    <property type="term" value="C:mediator complex"/>
    <property type="evidence" value="ECO:0007669"/>
    <property type="project" value="TreeGrafter"/>
</dbReference>
<proteinExistence type="predicted"/>
<sequence>MPTASGVPTTAAGGAVGGQAGSNSREKIWTGILEWIEKAKSDQPKIARHVPCYVTTNIKDGEPELKADSWPQKLIMQLMPKQLVGNIGGQYLKDSKTVIFHPSQCEALDALSKVMATGFQRPFLANPNPTQNPQQQQMPNQQQQQQSALITQLSTPPHSMASQGVGQMGNMAQQQAIRMQHPQQMQQQNQGPPVSQQMPQAIPTS</sequence>
<dbReference type="GO" id="GO:0045944">
    <property type="term" value="P:positive regulation of transcription by RNA polymerase II"/>
    <property type="evidence" value="ECO:0007669"/>
    <property type="project" value="TreeGrafter"/>
</dbReference>
<feature type="compositionally biased region" description="Low complexity" evidence="1">
    <location>
        <begin position="1"/>
        <end position="13"/>
    </location>
</feature>
<dbReference type="GO" id="GO:0005667">
    <property type="term" value="C:transcription regulator complex"/>
    <property type="evidence" value="ECO:0007669"/>
    <property type="project" value="TreeGrafter"/>
</dbReference>